<name>A0ABN8B7M1_CHISP</name>
<dbReference type="EMBL" id="OU963919">
    <property type="protein sequence ID" value="CAH0403852.1"/>
    <property type="molecule type" value="Genomic_DNA"/>
</dbReference>
<proteinExistence type="predicted"/>
<feature type="domain" description="DUF7869" evidence="1">
    <location>
        <begin position="24"/>
        <end position="177"/>
    </location>
</feature>
<dbReference type="PANTHER" id="PTHR10773">
    <property type="entry name" value="DNA-DIRECTED RNA POLYMERASES I, II, AND III SUBUNIT RPABC2"/>
    <property type="match status" value="1"/>
</dbReference>
<reference evidence="2" key="1">
    <citation type="submission" date="2021-12" db="EMBL/GenBank/DDBJ databases">
        <authorList>
            <person name="King R."/>
        </authorList>
    </citation>
    <scope>NUCLEOTIDE SEQUENCE</scope>
</reference>
<evidence type="ECO:0000313" key="2">
    <source>
        <dbReference type="EMBL" id="CAH0403852.1"/>
    </source>
</evidence>
<dbReference type="PANTHER" id="PTHR10773:SF19">
    <property type="match status" value="1"/>
</dbReference>
<organism evidence="2 3">
    <name type="scientific">Chilo suppressalis</name>
    <name type="common">Asiatic rice borer moth</name>
    <dbReference type="NCBI Taxonomy" id="168631"/>
    <lineage>
        <taxon>Eukaryota</taxon>
        <taxon>Metazoa</taxon>
        <taxon>Ecdysozoa</taxon>
        <taxon>Arthropoda</taxon>
        <taxon>Hexapoda</taxon>
        <taxon>Insecta</taxon>
        <taxon>Pterygota</taxon>
        <taxon>Neoptera</taxon>
        <taxon>Endopterygota</taxon>
        <taxon>Lepidoptera</taxon>
        <taxon>Glossata</taxon>
        <taxon>Ditrysia</taxon>
        <taxon>Pyraloidea</taxon>
        <taxon>Crambidae</taxon>
        <taxon>Crambinae</taxon>
        <taxon>Chilo</taxon>
    </lineage>
</organism>
<sequence>MILYYSRKIAVYNFTIYESGTHKGFCHIWSEIDGHRGANEIATCVFNYIRSLDQRGDIKKIIFYCDSAYGQNKNKTVLAMLRYALHTSANLESIQINYLIPGHTYMPVDSMHATIETSIKKTIIWAPSQWPTIIEYARKNPESYHVNVLNGVDFLGFENIVEHTFKKNQKLQISKIATATIKKKQYR</sequence>
<evidence type="ECO:0000259" key="1">
    <source>
        <dbReference type="Pfam" id="PF25273"/>
    </source>
</evidence>
<dbReference type="Proteomes" id="UP001153292">
    <property type="component" value="Chromosome 26"/>
</dbReference>
<gene>
    <name evidence="2" type="ORF">CHILSU_LOCUS7143</name>
</gene>
<accession>A0ABN8B7M1</accession>
<keyword evidence="3" id="KW-1185">Reference proteome</keyword>
<protein>
    <recommendedName>
        <fullName evidence="1">DUF7869 domain-containing protein</fullName>
    </recommendedName>
</protein>
<dbReference type="InterPro" id="IPR057191">
    <property type="entry name" value="DUF7869"/>
</dbReference>
<dbReference type="Pfam" id="PF25273">
    <property type="entry name" value="DUF7869"/>
    <property type="match status" value="1"/>
</dbReference>
<evidence type="ECO:0000313" key="3">
    <source>
        <dbReference type="Proteomes" id="UP001153292"/>
    </source>
</evidence>